<dbReference type="Pfam" id="PF00875">
    <property type="entry name" value="DNA_photolyase"/>
    <property type="match status" value="1"/>
</dbReference>
<evidence type="ECO:0000256" key="3">
    <source>
        <dbReference type="ARBA" id="ARBA00022827"/>
    </source>
</evidence>
<dbReference type="InterPro" id="IPR006050">
    <property type="entry name" value="DNA_photolyase_N"/>
</dbReference>
<dbReference type="PROSITE" id="PS00691">
    <property type="entry name" value="DNA_PHOTOLYASES_1_2"/>
    <property type="match status" value="1"/>
</dbReference>
<keyword evidence="4" id="KW-0157">Chromophore</keyword>
<dbReference type="Gene3D" id="1.10.579.10">
    <property type="entry name" value="DNA Cyclobutane Dipyrimidine Photolyase, subunit A, domain 3"/>
    <property type="match status" value="1"/>
</dbReference>
<reference evidence="6" key="1">
    <citation type="submission" date="2020-05" db="EMBL/GenBank/DDBJ databases">
        <authorList>
            <person name="Chiriac C."/>
            <person name="Salcher M."/>
            <person name="Ghai R."/>
            <person name="Kavagutti S V."/>
        </authorList>
    </citation>
    <scope>NUCLEOTIDE SEQUENCE</scope>
</reference>
<dbReference type="Pfam" id="PF03441">
    <property type="entry name" value="FAD_binding_7"/>
    <property type="match status" value="1"/>
</dbReference>
<dbReference type="InterPro" id="IPR036155">
    <property type="entry name" value="Crypto/Photolyase_N_sf"/>
</dbReference>
<dbReference type="AlphaFoldDB" id="A0A6J6J9S6"/>
<dbReference type="Gene3D" id="1.25.40.80">
    <property type="match status" value="1"/>
</dbReference>
<dbReference type="SUPFAM" id="SSF48173">
    <property type="entry name" value="Cryptochrome/photolyase FAD-binding domain"/>
    <property type="match status" value="1"/>
</dbReference>
<evidence type="ECO:0000256" key="1">
    <source>
        <dbReference type="ARBA" id="ARBA00001974"/>
    </source>
</evidence>
<evidence type="ECO:0000256" key="2">
    <source>
        <dbReference type="ARBA" id="ARBA00022630"/>
    </source>
</evidence>
<dbReference type="EMBL" id="CAEZVO010000058">
    <property type="protein sequence ID" value="CAB4633324.1"/>
    <property type="molecule type" value="Genomic_DNA"/>
</dbReference>
<dbReference type="GO" id="GO:0071949">
    <property type="term" value="F:FAD binding"/>
    <property type="evidence" value="ECO:0007669"/>
    <property type="project" value="TreeGrafter"/>
</dbReference>
<dbReference type="InterPro" id="IPR002081">
    <property type="entry name" value="Cryptochrome/DNA_photolyase_1"/>
</dbReference>
<dbReference type="PANTHER" id="PTHR11455">
    <property type="entry name" value="CRYPTOCHROME"/>
    <property type="match status" value="1"/>
</dbReference>
<evidence type="ECO:0000313" key="6">
    <source>
        <dbReference type="EMBL" id="CAB4633324.1"/>
    </source>
</evidence>
<dbReference type="GO" id="GO:0009416">
    <property type="term" value="P:response to light stimulus"/>
    <property type="evidence" value="ECO:0007669"/>
    <property type="project" value="TreeGrafter"/>
</dbReference>
<dbReference type="Gene3D" id="3.40.50.620">
    <property type="entry name" value="HUPs"/>
    <property type="match status" value="1"/>
</dbReference>
<dbReference type="InterPro" id="IPR014729">
    <property type="entry name" value="Rossmann-like_a/b/a_fold"/>
</dbReference>
<dbReference type="GO" id="GO:0006950">
    <property type="term" value="P:response to stress"/>
    <property type="evidence" value="ECO:0007669"/>
    <property type="project" value="UniProtKB-ARBA"/>
</dbReference>
<accession>A0A6J6J9S6</accession>
<protein>
    <submittedName>
        <fullName evidence="6">Unannotated protein</fullName>
    </submittedName>
</protein>
<sequence length="458" mass="51929">MARVFWFRRDLRLQDNVALNHAISGAITDGDKLVTGIYPINKISFQKLLPIRQASLVESLSALDRSMDGNLVRRYGNVAKEIVDVASATGVATVHATRSFDPDGIAEQNEVGLALKKINVFLQLDDSYYAVAPGSVTKDDGLPYRVYTPFYNNWVKFGWESPVKLKKDFSWSKSVPSVELPKISGDLPFKIRAGEDYATKTFNSFKKRALNEYHDIRNRADLSGTSNLSHALAHGEIHPRTLLAQLEPFDSDSDGVTVFRKEIAWREFYADVLWHNPHTTSDYYDQRYALMRYDTGPSAEKKLSAWKTGNTGYPMVDAGMRQLTQTGWMHNRVRMIVASFLVKDLHLEWQLGAKWFEDNLTDFDPASNAHGWQWTAGCGTDASPYFRIFNPVLQGLKFDPNGDYVRKYVPELAHLPNSQVHEPWDHSEGYAAGYSKRIVDHSQERDESLARLAEIKGQ</sequence>
<gene>
    <name evidence="6" type="ORF">UFOPK2044_00528</name>
</gene>
<name>A0A6J6J9S6_9ZZZZ</name>
<dbReference type="InterPro" id="IPR005101">
    <property type="entry name" value="Cryptochr/Photolyase_FAD-bd"/>
</dbReference>
<evidence type="ECO:0000256" key="4">
    <source>
        <dbReference type="ARBA" id="ARBA00022991"/>
    </source>
</evidence>
<feature type="domain" description="Photolyase/cryptochrome alpha/beta" evidence="5">
    <location>
        <begin position="1"/>
        <end position="130"/>
    </location>
</feature>
<dbReference type="InterPro" id="IPR018394">
    <property type="entry name" value="DNA_photolyase_1_CS_C"/>
</dbReference>
<dbReference type="PRINTS" id="PR00147">
    <property type="entry name" value="DNAPHOTLYASE"/>
</dbReference>
<keyword evidence="3" id="KW-0274">FAD</keyword>
<dbReference type="GO" id="GO:0006139">
    <property type="term" value="P:nucleobase-containing compound metabolic process"/>
    <property type="evidence" value="ECO:0007669"/>
    <property type="project" value="UniProtKB-ARBA"/>
</dbReference>
<keyword evidence="2" id="KW-0285">Flavoprotein</keyword>
<dbReference type="PANTHER" id="PTHR11455:SF9">
    <property type="entry name" value="CRYPTOCHROME CIRCADIAN CLOCK 5 ISOFORM X1"/>
    <property type="match status" value="1"/>
</dbReference>
<dbReference type="PROSITE" id="PS00394">
    <property type="entry name" value="DNA_PHOTOLYASES_1_1"/>
    <property type="match status" value="1"/>
</dbReference>
<organism evidence="6">
    <name type="scientific">freshwater metagenome</name>
    <dbReference type="NCBI Taxonomy" id="449393"/>
    <lineage>
        <taxon>unclassified sequences</taxon>
        <taxon>metagenomes</taxon>
        <taxon>ecological metagenomes</taxon>
    </lineage>
</organism>
<comment type="cofactor">
    <cofactor evidence="1">
        <name>FAD</name>
        <dbReference type="ChEBI" id="CHEBI:57692"/>
    </cofactor>
</comment>
<dbReference type="GO" id="GO:0003677">
    <property type="term" value="F:DNA binding"/>
    <property type="evidence" value="ECO:0007669"/>
    <property type="project" value="TreeGrafter"/>
</dbReference>
<evidence type="ECO:0000259" key="5">
    <source>
        <dbReference type="PROSITE" id="PS51645"/>
    </source>
</evidence>
<dbReference type="GO" id="GO:0003904">
    <property type="term" value="F:deoxyribodipyrimidine photo-lyase activity"/>
    <property type="evidence" value="ECO:0007669"/>
    <property type="project" value="TreeGrafter"/>
</dbReference>
<dbReference type="InterPro" id="IPR036134">
    <property type="entry name" value="Crypto/Photolyase_FAD-like_sf"/>
</dbReference>
<dbReference type="PROSITE" id="PS51645">
    <property type="entry name" value="PHR_CRY_ALPHA_BETA"/>
    <property type="match status" value="1"/>
</dbReference>
<proteinExistence type="predicted"/>
<dbReference type="SUPFAM" id="SSF52425">
    <property type="entry name" value="Cryptochrome/photolyase, N-terminal domain"/>
    <property type="match status" value="1"/>
</dbReference>